<accession>A0A6A4W298</accession>
<protein>
    <recommendedName>
        <fullName evidence="10">Transporter</fullName>
    </recommendedName>
</protein>
<dbReference type="AlphaFoldDB" id="A0A6A4W298"/>
<dbReference type="PANTHER" id="PTHR11616:SF325">
    <property type="entry name" value="TRANSPORTER"/>
    <property type="match status" value="1"/>
</dbReference>
<feature type="binding site" evidence="8">
    <location>
        <position position="46"/>
    </location>
    <ligand>
        <name>Na(+)</name>
        <dbReference type="ChEBI" id="CHEBI:29101"/>
        <label>1</label>
    </ligand>
</feature>
<feature type="binding site" evidence="8">
    <location>
        <position position="291"/>
    </location>
    <ligand>
        <name>Na(+)</name>
        <dbReference type="ChEBI" id="CHEBI:29101"/>
        <label>1</label>
    </ligand>
</feature>
<dbReference type="OrthoDB" id="6581954at2759"/>
<dbReference type="GO" id="GO:0005332">
    <property type="term" value="F:gamma-aminobutyric acid:sodium:chloride symporter activity"/>
    <property type="evidence" value="ECO:0007669"/>
    <property type="project" value="TreeGrafter"/>
</dbReference>
<feature type="transmembrane region" description="Helical" evidence="12">
    <location>
        <begin position="241"/>
        <end position="268"/>
    </location>
</feature>
<evidence type="ECO:0000256" key="10">
    <source>
        <dbReference type="RuleBase" id="RU003732"/>
    </source>
</evidence>
<evidence type="ECO:0000256" key="12">
    <source>
        <dbReference type="SAM" id="Phobius"/>
    </source>
</evidence>
<gene>
    <name evidence="13" type="primary">Slc6a13_2</name>
    <name evidence="13" type="ORF">FJT64_005296</name>
</gene>
<feature type="transmembrane region" description="Helical" evidence="12">
    <location>
        <begin position="208"/>
        <end position="229"/>
    </location>
</feature>
<evidence type="ECO:0000256" key="4">
    <source>
        <dbReference type="ARBA" id="ARBA00022692"/>
    </source>
</evidence>
<feature type="region of interest" description="Disordered" evidence="11">
    <location>
        <begin position="391"/>
        <end position="436"/>
    </location>
</feature>
<feature type="transmembrane region" description="Helical" evidence="12">
    <location>
        <begin position="31"/>
        <end position="52"/>
    </location>
</feature>
<feature type="binding site" evidence="8">
    <location>
        <position position="323"/>
    </location>
    <ligand>
        <name>Na(+)</name>
        <dbReference type="ChEBI" id="CHEBI:29101"/>
        <label>1</label>
    </ligand>
</feature>
<feature type="binding site" evidence="8">
    <location>
        <position position="50"/>
    </location>
    <ligand>
        <name>Na(+)</name>
        <dbReference type="ChEBI" id="CHEBI:29101"/>
        <label>1</label>
    </ligand>
</feature>
<keyword evidence="5 10" id="KW-0769">Symport</keyword>
<dbReference type="Proteomes" id="UP000440578">
    <property type="component" value="Unassembled WGS sequence"/>
</dbReference>
<dbReference type="PRINTS" id="PR00176">
    <property type="entry name" value="NANEUSMPORT"/>
</dbReference>
<evidence type="ECO:0000256" key="5">
    <source>
        <dbReference type="ARBA" id="ARBA00022847"/>
    </source>
</evidence>
<name>A0A6A4W298_AMPAM</name>
<keyword evidence="3 10" id="KW-0813">Transport</keyword>
<comment type="similarity">
    <text evidence="2 10">Belongs to the sodium:neurotransmitter symporter (SNF) (TC 2.A.22) family.</text>
</comment>
<reference evidence="13 14" key="1">
    <citation type="submission" date="2019-07" db="EMBL/GenBank/DDBJ databases">
        <title>Draft genome assembly of a fouling barnacle, Amphibalanus amphitrite (Darwin, 1854): The first reference genome for Thecostraca.</title>
        <authorList>
            <person name="Kim W."/>
        </authorList>
    </citation>
    <scope>NUCLEOTIDE SEQUENCE [LARGE SCALE GENOMIC DNA]</scope>
    <source>
        <strain evidence="13">SNU_AA5</strain>
        <tissue evidence="13">Soma without cirri and trophi</tissue>
    </source>
</reference>
<evidence type="ECO:0000256" key="1">
    <source>
        <dbReference type="ARBA" id="ARBA00004141"/>
    </source>
</evidence>
<evidence type="ECO:0000313" key="14">
    <source>
        <dbReference type="Proteomes" id="UP000440578"/>
    </source>
</evidence>
<dbReference type="PROSITE" id="PS00754">
    <property type="entry name" value="NA_NEUROTRAN_SYMP_2"/>
    <property type="match status" value="1"/>
</dbReference>
<keyword evidence="7 12" id="KW-0472">Membrane</keyword>
<dbReference type="SUPFAM" id="SSF161070">
    <property type="entry name" value="SNF-like"/>
    <property type="match status" value="1"/>
</dbReference>
<dbReference type="PANTHER" id="PTHR11616">
    <property type="entry name" value="SODIUM/CHLORIDE DEPENDENT TRANSPORTER"/>
    <property type="match status" value="1"/>
</dbReference>
<feature type="region of interest" description="Disordered" evidence="11">
    <location>
        <begin position="1"/>
        <end position="24"/>
    </location>
</feature>
<evidence type="ECO:0000256" key="11">
    <source>
        <dbReference type="SAM" id="MobiDB-lite"/>
    </source>
</evidence>
<proteinExistence type="inferred from homology"/>
<keyword evidence="9" id="KW-1015">Disulfide bond</keyword>
<feature type="binding site" evidence="8">
    <location>
        <position position="43"/>
    </location>
    <ligand>
        <name>Na(+)</name>
        <dbReference type="ChEBI" id="CHEBI:29101"/>
        <label>1</label>
    </ligand>
</feature>
<dbReference type="Pfam" id="PF00209">
    <property type="entry name" value="SNF"/>
    <property type="match status" value="1"/>
</dbReference>
<feature type="disulfide bond" evidence="9">
    <location>
        <begin position="156"/>
        <end position="165"/>
    </location>
</feature>
<dbReference type="InterPro" id="IPR000175">
    <property type="entry name" value="Na/ntran_symport"/>
</dbReference>
<feature type="region of interest" description="Disordered" evidence="11">
    <location>
        <begin position="339"/>
        <end position="358"/>
    </location>
</feature>
<dbReference type="InterPro" id="IPR037272">
    <property type="entry name" value="SNS_sf"/>
</dbReference>
<comment type="subcellular location">
    <subcellularLocation>
        <location evidence="1">Membrane</location>
        <topology evidence="1">Multi-pass membrane protein</topology>
    </subcellularLocation>
</comment>
<dbReference type="EMBL" id="VIIS01001503">
    <property type="protein sequence ID" value="KAF0297222.1"/>
    <property type="molecule type" value="Genomic_DNA"/>
</dbReference>
<evidence type="ECO:0000313" key="13">
    <source>
        <dbReference type="EMBL" id="KAF0297222.1"/>
    </source>
</evidence>
<dbReference type="GO" id="GO:0046872">
    <property type="term" value="F:metal ion binding"/>
    <property type="evidence" value="ECO:0007669"/>
    <property type="project" value="UniProtKB-KW"/>
</dbReference>
<keyword evidence="14" id="KW-1185">Reference proteome</keyword>
<evidence type="ECO:0000256" key="7">
    <source>
        <dbReference type="ARBA" id="ARBA00023136"/>
    </source>
</evidence>
<dbReference type="GO" id="GO:0005886">
    <property type="term" value="C:plasma membrane"/>
    <property type="evidence" value="ECO:0007669"/>
    <property type="project" value="TreeGrafter"/>
</dbReference>
<organism evidence="13 14">
    <name type="scientific">Amphibalanus amphitrite</name>
    <name type="common">Striped barnacle</name>
    <name type="synonym">Balanus amphitrite</name>
    <dbReference type="NCBI Taxonomy" id="1232801"/>
    <lineage>
        <taxon>Eukaryota</taxon>
        <taxon>Metazoa</taxon>
        <taxon>Ecdysozoa</taxon>
        <taxon>Arthropoda</taxon>
        <taxon>Crustacea</taxon>
        <taxon>Multicrustacea</taxon>
        <taxon>Cirripedia</taxon>
        <taxon>Thoracica</taxon>
        <taxon>Thoracicalcarea</taxon>
        <taxon>Balanomorpha</taxon>
        <taxon>Balanoidea</taxon>
        <taxon>Balanidae</taxon>
        <taxon>Amphibalaninae</taxon>
        <taxon>Amphibalanus</taxon>
    </lineage>
</organism>
<dbReference type="PROSITE" id="PS00610">
    <property type="entry name" value="NA_NEUROTRAN_SYMP_1"/>
    <property type="match status" value="1"/>
</dbReference>
<keyword evidence="6 12" id="KW-1133">Transmembrane helix</keyword>
<keyword evidence="4 10" id="KW-0812">Transmembrane</keyword>
<evidence type="ECO:0000256" key="2">
    <source>
        <dbReference type="ARBA" id="ARBA00006459"/>
    </source>
</evidence>
<feature type="compositionally biased region" description="Basic and acidic residues" evidence="11">
    <location>
        <begin position="397"/>
        <end position="412"/>
    </location>
</feature>
<evidence type="ECO:0000256" key="8">
    <source>
        <dbReference type="PIRSR" id="PIRSR600175-1"/>
    </source>
</evidence>
<sequence length="459" mass="50201">MEKQPAAPADPEKVDPAGGGQQPEYRQRETWANNAEFVLSVMGFCVGLGNVWRFPYLCYKNGGGAFLIPYAICLVTGGVPMFFLEVGIGQFMGEGGISVWKLCPAFTGSNPTEVRCIGLGTTVISFLLNIYYIVILAWGLLYMFHSFQSPLPWATCDNWWNTELCSTFANGTANDSAAAVKTDPVVEFWEHNILGLSSGIDDVGVPQWRLVLTLLLAWIMVYFIVWKGIKSSGKVVYFTATFPYIMLFVLLVRGATLPGAKLGILFYLTPDFGKLLEAQVWIDAGTQIFFSYAIALGSMTALGSYNKYNHNFIRDCTLLSVVNSCTSLFAGEAPSATRHEIAPASPQEGAGTGAVDGSTWRTEGGHGVQESLGTTVNKEVVMGKKIMAEQGSCDVSNNKRPEERTAEGRNDEGEQYFTMRWERRSTGGGDADSCRLQDGSLDDVLRHQRDAGSSVYDEV</sequence>
<evidence type="ECO:0000256" key="6">
    <source>
        <dbReference type="ARBA" id="ARBA00022989"/>
    </source>
</evidence>
<comment type="caution">
    <text evidence="13">The sequence shown here is derived from an EMBL/GenBank/DDBJ whole genome shotgun (WGS) entry which is preliminary data.</text>
</comment>
<feature type="transmembrane region" description="Helical" evidence="12">
    <location>
        <begin position="64"/>
        <end position="84"/>
    </location>
</feature>
<dbReference type="PROSITE" id="PS50267">
    <property type="entry name" value="NA_NEUROTRAN_SYMP_3"/>
    <property type="match status" value="1"/>
</dbReference>
<feature type="transmembrane region" description="Helical" evidence="12">
    <location>
        <begin position="123"/>
        <end position="144"/>
    </location>
</feature>
<keyword evidence="8" id="KW-0479">Metal-binding</keyword>
<evidence type="ECO:0000256" key="3">
    <source>
        <dbReference type="ARBA" id="ARBA00022448"/>
    </source>
</evidence>
<feature type="transmembrane region" description="Helical" evidence="12">
    <location>
        <begin position="288"/>
        <end position="305"/>
    </location>
</feature>
<keyword evidence="8" id="KW-0915">Sodium</keyword>
<evidence type="ECO:0000256" key="9">
    <source>
        <dbReference type="PIRSR" id="PIRSR600175-2"/>
    </source>
</evidence>